<dbReference type="Pfam" id="PF20125">
    <property type="entry name" value="DUF6515"/>
    <property type="match status" value="1"/>
</dbReference>
<accession>A0A4Q0M630</accession>
<sequence>MKNVKITMLLMMAAFLYSAANSIASPHDGRAVVVRTPPRGARVSIHAGVSFRYYNGVYYRPYGTRFIVTRPPVGIRISILPPGYTTVVWGGIPYFYYGGVYYVQRQPQVYEVIEAPREVVQLVPNHPASTASIGSLPPGTETVEISGKRYYRINDTYYEKTVSENGQESYIQVGKKN</sequence>
<dbReference type="AlphaFoldDB" id="A0A4Q0M630"/>
<evidence type="ECO:0000313" key="2">
    <source>
        <dbReference type="EMBL" id="RXF68199.1"/>
    </source>
</evidence>
<keyword evidence="1" id="KW-0732">Signal</keyword>
<feature type="signal peptide" evidence="1">
    <location>
        <begin position="1"/>
        <end position="19"/>
    </location>
</feature>
<dbReference type="Proteomes" id="UP000290848">
    <property type="component" value="Unassembled WGS sequence"/>
</dbReference>
<reference evidence="2 3" key="1">
    <citation type="submission" date="2018-12" db="EMBL/GenBank/DDBJ databases">
        <title>The Draft Genome Sequence of the Soil Bacterium Pedobacter tournemirensis R1.</title>
        <authorList>
            <person name="He J."/>
        </authorList>
    </citation>
    <scope>NUCLEOTIDE SEQUENCE [LARGE SCALE GENOMIC DNA]</scope>
    <source>
        <strain evidence="2 3">R1</strain>
    </source>
</reference>
<evidence type="ECO:0000256" key="1">
    <source>
        <dbReference type="SAM" id="SignalP"/>
    </source>
</evidence>
<proteinExistence type="predicted"/>
<dbReference type="RefSeq" id="WP_128770628.1">
    <property type="nucleotide sequence ID" value="NZ_RXOC01000012.1"/>
</dbReference>
<feature type="chain" id="PRO_5020758149" evidence="1">
    <location>
        <begin position="20"/>
        <end position="177"/>
    </location>
</feature>
<evidence type="ECO:0000313" key="3">
    <source>
        <dbReference type="Proteomes" id="UP000290848"/>
    </source>
</evidence>
<name>A0A4Q0M630_9SPHI</name>
<protein>
    <submittedName>
        <fullName evidence="2">Uncharacterized protein</fullName>
    </submittedName>
</protein>
<gene>
    <name evidence="2" type="ORF">EKH83_16830</name>
</gene>
<dbReference type="EMBL" id="RXOC01000012">
    <property type="protein sequence ID" value="RXF68199.1"/>
    <property type="molecule type" value="Genomic_DNA"/>
</dbReference>
<organism evidence="2 3">
    <name type="scientific">Arcticibacter tournemirensis</name>
    <dbReference type="NCBI Taxonomy" id="699437"/>
    <lineage>
        <taxon>Bacteria</taxon>
        <taxon>Pseudomonadati</taxon>
        <taxon>Bacteroidota</taxon>
        <taxon>Sphingobacteriia</taxon>
        <taxon>Sphingobacteriales</taxon>
        <taxon>Sphingobacteriaceae</taxon>
        <taxon>Arcticibacter</taxon>
    </lineage>
</organism>
<dbReference type="InterPro" id="IPR045398">
    <property type="entry name" value="DUF6515"/>
</dbReference>
<comment type="caution">
    <text evidence="2">The sequence shown here is derived from an EMBL/GenBank/DDBJ whole genome shotgun (WGS) entry which is preliminary data.</text>
</comment>